<evidence type="ECO:0000313" key="1">
    <source>
        <dbReference type="EMBL" id="QHT01614.1"/>
    </source>
</evidence>
<organism evidence="1">
    <name type="scientific">viral metagenome</name>
    <dbReference type="NCBI Taxonomy" id="1070528"/>
    <lineage>
        <taxon>unclassified sequences</taxon>
        <taxon>metagenomes</taxon>
        <taxon>organismal metagenomes</taxon>
    </lineage>
</organism>
<proteinExistence type="predicted"/>
<dbReference type="EMBL" id="MN739379">
    <property type="protein sequence ID" value="QHT01614.1"/>
    <property type="molecule type" value="Genomic_DNA"/>
</dbReference>
<dbReference type="AlphaFoldDB" id="A0A6C0CDH9"/>
<sequence>MLEFSFKNFYIDGYEGSIDTIYYEGTDPTIVITHTFYNEDGDKIKLYYYVSNKTGKLTLRNIYEALDAQTDAYLKIYTATNTRKLYIEDLKRINPISFELITYGYLTDDENSD</sequence>
<reference evidence="1" key="1">
    <citation type="journal article" date="2020" name="Nature">
        <title>Giant virus diversity and host interactions through global metagenomics.</title>
        <authorList>
            <person name="Schulz F."/>
            <person name="Roux S."/>
            <person name="Paez-Espino D."/>
            <person name="Jungbluth S."/>
            <person name="Walsh D.A."/>
            <person name="Denef V.J."/>
            <person name="McMahon K.D."/>
            <person name="Konstantinidis K.T."/>
            <person name="Eloe-Fadrosh E.A."/>
            <person name="Kyrpides N.C."/>
            <person name="Woyke T."/>
        </authorList>
    </citation>
    <scope>NUCLEOTIDE SEQUENCE</scope>
    <source>
        <strain evidence="1">GVMAG-M-3300020523-10</strain>
    </source>
</reference>
<accession>A0A6C0CDH9</accession>
<name>A0A6C0CDH9_9ZZZZ</name>
<protein>
    <submittedName>
        <fullName evidence="1">Uncharacterized protein</fullName>
    </submittedName>
</protein>